<accession>A0AAU1IAN6</accession>
<organism evidence="1">
    <name type="scientific">Streptomyces sp. NBC_00180</name>
    <dbReference type="NCBI Taxonomy" id="2903632"/>
    <lineage>
        <taxon>Bacteria</taxon>
        <taxon>Bacillati</taxon>
        <taxon>Actinomycetota</taxon>
        <taxon>Actinomycetes</taxon>
        <taxon>Kitasatosporales</taxon>
        <taxon>Streptomycetaceae</taxon>
        <taxon>Streptomyces</taxon>
    </lineage>
</organism>
<dbReference type="AlphaFoldDB" id="A0AAU1IAN6"/>
<dbReference type="InterPro" id="IPR029058">
    <property type="entry name" value="AB_hydrolase_fold"/>
</dbReference>
<name>A0AAU1IAN6_9ACTN</name>
<evidence type="ECO:0000313" key="1">
    <source>
        <dbReference type="EMBL" id="WTP91224.1"/>
    </source>
</evidence>
<evidence type="ECO:0008006" key="2">
    <source>
        <dbReference type="Google" id="ProtNLM"/>
    </source>
</evidence>
<proteinExistence type="predicted"/>
<gene>
    <name evidence="1" type="ORF">OG477_40430</name>
</gene>
<dbReference type="Gene3D" id="3.40.50.1820">
    <property type="entry name" value="alpha/beta hydrolase"/>
    <property type="match status" value="1"/>
</dbReference>
<dbReference type="SUPFAM" id="SSF53474">
    <property type="entry name" value="alpha/beta-Hydrolases"/>
    <property type="match status" value="1"/>
</dbReference>
<sequence length="111" mass="11728">MARHWVWMSRMTAAAHRLPGVDPARIALWGTSYAGGHVVPVAVRDAGVAAIVSLTPTTDGLASLLHVVRHAGAGRLMVSLAGRGLRDLALALPKRPPHLLPIVGLPGRSRR</sequence>
<dbReference type="EMBL" id="CP108140">
    <property type="protein sequence ID" value="WTP91224.1"/>
    <property type="molecule type" value="Genomic_DNA"/>
</dbReference>
<protein>
    <recommendedName>
        <fullName evidence="2">Peptidase S9 prolyl oligopeptidase catalytic domain-containing protein</fullName>
    </recommendedName>
</protein>
<reference evidence="1" key="1">
    <citation type="submission" date="2022-10" db="EMBL/GenBank/DDBJ databases">
        <title>The complete genomes of actinobacterial strains from the NBC collection.</title>
        <authorList>
            <person name="Joergensen T.S."/>
            <person name="Alvarez Arevalo M."/>
            <person name="Sterndorff E.B."/>
            <person name="Faurdal D."/>
            <person name="Vuksanovic O."/>
            <person name="Mourched A.-S."/>
            <person name="Charusanti P."/>
            <person name="Shaw S."/>
            <person name="Blin K."/>
            <person name="Weber T."/>
        </authorList>
    </citation>
    <scope>NUCLEOTIDE SEQUENCE</scope>
    <source>
        <strain evidence="1">NBC 00180</strain>
    </source>
</reference>